<dbReference type="Proteomes" id="UP000199391">
    <property type="component" value="Unassembled WGS sequence"/>
</dbReference>
<dbReference type="PROSITE" id="PS00166">
    <property type="entry name" value="ENOYL_COA_HYDRATASE"/>
    <property type="match status" value="1"/>
</dbReference>
<evidence type="ECO:0000256" key="2">
    <source>
        <dbReference type="RuleBase" id="RU003707"/>
    </source>
</evidence>
<dbReference type="SUPFAM" id="SSF52096">
    <property type="entry name" value="ClpP/crotonase"/>
    <property type="match status" value="1"/>
</dbReference>
<dbReference type="PANTHER" id="PTHR43459:SF1">
    <property type="entry name" value="EG:BACN32G11.4 PROTEIN"/>
    <property type="match status" value="1"/>
</dbReference>
<dbReference type="PANTHER" id="PTHR43459">
    <property type="entry name" value="ENOYL-COA HYDRATASE"/>
    <property type="match status" value="1"/>
</dbReference>
<evidence type="ECO:0000313" key="3">
    <source>
        <dbReference type="EMBL" id="SFV12657.1"/>
    </source>
</evidence>
<evidence type="ECO:0000313" key="4">
    <source>
        <dbReference type="Proteomes" id="UP000199391"/>
    </source>
</evidence>
<evidence type="ECO:0000256" key="1">
    <source>
        <dbReference type="ARBA" id="ARBA00005254"/>
    </source>
</evidence>
<dbReference type="GO" id="GO:0016853">
    <property type="term" value="F:isomerase activity"/>
    <property type="evidence" value="ECO:0007669"/>
    <property type="project" value="UniProtKB-KW"/>
</dbReference>
<accession>A0A1I7LSH3</accession>
<dbReference type="InterPro" id="IPR018376">
    <property type="entry name" value="Enoyl-CoA_hyd/isom_CS"/>
</dbReference>
<organism evidence="3 4">
    <name type="scientific">Pseudoduganella namucuonensis</name>
    <dbReference type="NCBI Taxonomy" id="1035707"/>
    <lineage>
        <taxon>Bacteria</taxon>
        <taxon>Pseudomonadati</taxon>
        <taxon>Pseudomonadota</taxon>
        <taxon>Betaproteobacteria</taxon>
        <taxon>Burkholderiales</taxon>
        <taxon>Oxalobacteraceae</taxon>
        <taxon>Telluria group</taxon>
        <taxon>Pseudoduganella</taxon>
    </lineage>
</organism>
<protein>
    <submittedName>
        <fullName evidence="3">2-(1,2-epoxy-1,2-dihydrophenyl)acetyl-CoA isomerase</fullName>
    </submittedName>
</protein>
<dbReference type="CDD" id="cd06558">
    <property type="entry name" value="crotonase-like"/>
    <property type="match status" value="1"/>
</dbReference>
<dbReference type="AlphaFoldDB" id="A0A1I7LSH3"/>
<dbReference type="Pfam" id="PF00378">
    <property type="entry name" value="ECH_1"/>
    <property type="match status" value="1"/>
</dbReference>
<reference evidence="4" key="1">
    <citation type="submission" date="2016-10" db="EMBL/GenBank/DDBJ databases">
        <authorList>
            <person name="Varghese N."/>
            <person name="Submissions S."/>
        </authorList>
    </citation>
    <scope>NUCLEOTIDE SEQUENCE [LARGE SCALE GENOMIC DNA]</scope>
    <source>
        <strain evidence="4">CGMCC 1.11014</strain>
    </source>
</reference>
<dbReference type="Gene3D" id="3.90.226.10">
    <property type="entry name" value="2-enoyl-CoA Hydratase, Chain A, domain 1"/>
    <property type="match status" value="1"/>
</dbReference>
<gene>
    <name evidence="3" type="ORF">SAMN05216552_103677</name>
</gene>
<dbReference type="Gene3D" id="1.10.12.10">
    <property type="entry name" value="Lyase 2-enoyl-coa Hydratase, Chain A, domain 2"/>
    <property type="match status" value="1"/>
</dbReference>
<dbReference type="RefSeq" id="WP_218164948.1">
    <property type="nucleotide sequence ID" value="NZ_FPBO01000036.1"/>
</dbReference>
<dbReference type="InterPro" id="IPR001753">
    <property type="entry name" value="Enoyl-CoA_hydra/iso"/>
</dbReference>
<name>A0A1I7LSH3_9BURK</name>
<dbReference type="InterPro" id="IPR014748">
    <property type="entry name" value="Enoyl-CoA_hydra_C"/>
</dbReference>
<dbReference type="EMBL" id="FPBO01000036">
    <property type="protein sequence ID" value="SFV12657.1"/>
    <property type="molecule type" value="Genomic_DNA"/>
</dbReference>
<dbReference type="STRING" id="1035707.SAMN05216552_103677"/>
<sequence>MTMQDQAVLLEREGAIARIVLNRPAVLNAVDVEMAEALLAAIKAVAGDPAVRVVVLKGAGKAFMAGGNLACFQADPAQAERSAERLIRPLNEAVLALTQLPVPVIASLRGPVAGAGVSLALACDLAVAADNVSFNLAYARIGASPDVSGSWYLPRIVGLRKAMEIALLTGTVEAAEAGALGLVNRVVAAGRLDEETDCLARRLASGATAALGATKRLLHESHTRGLAEQLEAERAAFCACTRTGDFAEGVAAFYARRGAEFTGR</sequence>
<keyword evidence="4" id="KW-1185">Reference proteome</keyword>
<comment type="similarity">
    <text evidence="1 2">Belongs to the enoyl-CoA hydratase/isomerase family.</text>
</comment>
<dbReference type="InterPro" id="IPR029045">
    <property type="entry name" value="ClpP/crotonase-like_dom_sf"/>
</dbReference>
<keyword evidence="3" id="KW-0413">Isomerase</keyword>
<proteinExistence type="inferred from homology"/>